<dbReference type="Proteomes" id="UP000244903">
    <property type="component" value="Chromosome"/>
</dbReference>
<dbReference type="GO" id="GO:0015616">
    <property type="term" value="F:DNA translocase activity"/>
    <property type="evidence" value="ECO:0007669"/>
    <property type="project" value="TreeGrafter"/>
</dbReference>
<dbReference type="Pfam" id="PF00271">
    <property type="entry name" value="Helicase_C"/>
    <property type="match status" value="1"/>
</dbReference>
<dbReference type="InterPro" id="IPR001650">
    <property type="entry name" value="Helicase_C-like"/>
</dbReference>
<keyword evidence="5" id="KW-0067">ATP-binding</keyword>
<dbReference type="CDD" id="cd18793">
    <property type="entry name" value="SF2_C_SNF"/>
    <property type="match status" value="1"/>
</dbReference>
<dbReference type="KEGG" id="dpc:A6048_09940"/>
<evidence type="ECO:0000259" key="4">
    <source>
        <dbReference type="PROSITE" id="PS51194"/>
    </source>
</evidence>
<dbReference type="Gene3D" id="3.40.50.10810">
    <property type="entry name" value="Tandem AAA-ATPase domain"/>
    <property type="match status" value="1"/>
</dbReference>
<keyword evidence="1" id="KW-0378">Hydrolase</keyword>
<dbReference type="Gene3D" id="3.40.50.300">
    <property type="entry name" value="P-loop containing nucleotide triphosphate hydrolases"/>
    <property type="match status" value="1"/>
</dbReference>
<dbReference type="PROSITE" id="PS51192">
    <property type="entry name" value="HELICASE_ATP_BIND_1"/>
    <property type="match status" value="1"/>
</dbReference>
<dbReference type="AlphaFoldDB" id="A0AAD0JQ45"/>
<dbReference type="InterPro" id="IPR000330">
    <property type="entry name" value="SNF2_N"/>
</dbReference>
<keyword evidence="5" id="KW-0347">Helicase</keyword>
<keyword evidence="6" id="KW-1185">Reference proteome</keyword>
<feature type="domain" description="Helicase ATP-binding" evidence="3">
    <location>
        <begin position="505"/>
        <end position="667"/>
    </location>
</feature>
<dbReference type="SMART" id="SM00487">
    <property type="entry name" value="DEXDc"/>
    <property type="match status" value="1"/>
</dbReference>
<accession>A0AAD0JQ45</accession>
<reference evidence="5 6" key="1">
    <citation type="submission" date="2016-04" db="EMBL/GenBank/DDBJ databases">
        <title>Complete genome sequence of the haloalkaliphilic hydrocarbon-degrading bacterium Dietzia psychralcaliphila ILA-1T, isolated from a drain of a fish product-processing plant.</title>
        <authorList>
            <person name="Zhao J."/>
            <person name="Hu B."/>
            <person name="Geng S."/>
            <person name="Nie Y."/>
            <person name="Tang Y."/>
        </authorList>
    </citation>
    <scope>NUCLEOTIDE SEQUENCE [LARGE SCALE GENOMIC DNA]</scope>
    <source>
        <strain evidence="5 6">ILA-1</strain>
    </source>
</reference>
<evidence type="ECO:0000313" key="5">
    <source>
        <dbReference type="EMBL" id="AWH95780.1"/>
    </source>
</evidence>
<dbReference type="Pfam" id="PF00176">
    <property type="entry name" value="SNF2-rel_dom"/>
    <property type="match status" value="1"/>
</dbReference>
<gene>
    <name evidence="5" type="ORF">A6048_09940</name>
</gene>
<protein>
    <submittedName>
        <fullName evidence="5">Helicase</fullName>
    </submittedName>
</protein>
<dbReference type="InterPro" id="IPR022138">
    <property type="entry name" value="DUF3670"/>
</dbReference>
<dbReference type="GO" id="GO:0005524">
    <property type="term" value="F:ATP binding"/>
    <property type="evidence" value="ECO:0007669"/>
    <property type="project" value="InterPro"/>
</dbReference>
<dbReference type="RefSeq" id="WP_235027514.1">
    <property type="nucleotide sequence ID" value="NZ_CP015453.1"/>
</dbReference>
<keyword evidence="5" id="KW-0547">Nucleotide-binding</keyword>
<dbReference type="InterPro" id="IPR014001">
    <property type="entry name" value="Helicase_ATP-bd"/>
</dbReference>
<dbReference type="EMBL" id="CP015453">
    <property type="protein sequence ID" value="AWH95780.1"/>
    <property type="molecule type" value="Genomic_DNA"/>
</dbReference>
<evidence type="ECO:0000256" key="2">
    <source>
        <dbReference type="SAM" id="MobiDB-lite"/>
    </source>
</evidence>
<dbReference type="Pfam" id="PF12419">
    <property type="entry name" value="DUF3670"/>
    <property type="match status" value="1"/>
</dbReference>
<dbReference type="GO" id="GO:0004386">
    <property type="term" value="F:helicase activity"/>
    <property type="evidence" value="ECO:0007669"/>
    <property type="project" value="UniProtKB-KW"/>
</dbReference>
<organism evidence="5 6">
    <name type="scientific">Dietzia psychralcaliphila</name>
    <dbReference type="NCBI Taxonomy" id="139021"/>
    <lineage>
        <taxon>Bacteria</taxon>
        <taxon>Bacillati</taxon>
        <taxon>Actinomycetota</taxon>
        <taxon>Actinomycetes</taxon>
        <taxon>Mycobacteriales</taxon>
        <taxon>Dietziaceae</taxon>
        <taxon>Dietzia</taxon>
    </lineage>
</organism>
<proteinExistence type="predicted"/>
<dbReference type="SUPFAM" id="SSF52540">
    <property type="entry name" value="P-loop containing nucleoside triphosphate hydrolases"/>
    <property type="match status" value="2"/>
</dbReference>
<sequence length="971" mass="103192">MTPSADPRLHAVWQSGVMGLWCDTGLRRPQSVAPAASVTAVARAGAPDQVVEFLAGYKLSHRIGVRAVVDGRARSATVPGIRISVGAAIDLCRLLGTEDQWVGPGLRSFSALSSGVAALVSAGHVVPCLTRRDGGWEASWDLVASPVIGAWTTESLQRSHGLVATREELVRLLSALADHHARAALAPLAADRHSDLGDALVTGGQVASGGQGLADAVGEFGRAAAAKDVEVVFRVVEPSGDDAVDSDAVHSSVDRDAVDGPAGEESRGARVFWRLQVLVRTGADSLRPFSDLADSSSVAGPVQDVVDRAVRSWPPLTRATQAAGGPDLLMPTDLVVDLVDEGVEALRGRGVEVLLPRAWTRIRTAVRVAVKEPGTESVDSGHRLGLEQLADVDWEMVVDDSPLDATEARMLLDAASDLVKLRGQWVRADPGALRRAARFLAARRGQRMTAPALVGALMSEDAVGVEVESPSTLDWIPSSSSPVVLPEWFRATLRPYQMDGVRWLAALSRADTGAVLADDMGLGKTMQVLALTAAEYVGGRSGPTLVVAPLTLVSTWAREASTFAPELRVHVHHGQGRDRGEGAADRMADSDLVLTSYGTAARDVDLLTGVSWRRLVADEAQTVKNPSTAVARAIRSIPARHRIALTGTPVENRLDELRAVLDFANPGLLGSASTFRARFAVPIESHRDEAAATRLRALAAPFVLRRLKSDPLVAADLPAKLHIRVDSPLTREQATLYQAVVEDMMEQVKESQGAARKGAILSGLTALKQVCNHPAHYLGDGSSLLRGGRHRSGKLAALDEVLTEILDAGEKVLLFTQYRAFGDLILPLLERRAATGVPFLHGGVTAAGRASMVEEFQSANGPPLMLASLRAGGTGLTLTEANHVVHLDRWWNPAVENQATDRVHRIGQTRVVQVRTLVAPGTVEDRIDELLESKRELADLTLGPLAGVLTELTDTDLAALVALADEGSDEP</sequence>
<dbReference type="PANTHER" id="PTHR45629:SF7">
    <property type="entry name" value="DNA EXCISION REPAIR PROTEIN ERCC-6-RELATED"/>
    <property type="match status" value="1"/>
</dbReference>
<evidence type="ECO:0000256" key="1">
    <source>
        <dbReference type="ARBA" id="ARBA00022801"/>
    </source>
</evidence>
<dbReference type="InterPro" id="IPR050496">
    <property type="entry name" value="SNF2_RAD54_helicase_repair"/>
</dbReference>
<feature type="region of interest" description="Disordered" evidence="2">
    <location>
        <begin position="243"/>
        <end position="264"/>
    </location>
</feature>
<dbReference type="InterPro" id="IPR049730">
    <property type="entry name" value="SNF2/RAD54-like_C"/>
</dbReference>
<dbReference type="PANTHER" id="PTHR45629">
    <property type="entry name" value="SNF2/RAD54 FAMILY MEMBER"/>
    <property type="match status" value="1"/>
</dbReference>
<dbReference type="PROSITE" id="PS51194">
    <property type="entry name" value="HELICASE_CTER"/>
    <property type="match status" value="1"/>
</dbReference>
<dbReference type="CDD" id="cd18012">
    <property type="entry name" value="DEXQc_arch_SWI2_SNF2"/>
    <property type="match status" value="1"/>
</dbReference>
<evidence type="ECO:0000313" key="6">
    <source>
        <dbReference type="Proteomes" id="UP000244903"/>
    </source>
</evidence>
<dbReference type="InterPro" id="IPR038718">
    <property type="entry name" value="SNF2-like_sf"/>
</dbReference>
<evidence type="ECO:0000259" key="3">
    <source>
        <dbReference type="PROSITE" id="PS51192"/>
    </source>
</evidence>
<dbReference type="SMART" id="SM00490">
    <property type="entry name" value="HELICc"/>
    <property type="match status" value="1"/>
</dbReference>
<name>A0AAD0JQ45_9ACTN</name>
<dbReference type="InterPro" id="IPR027417">
    <property type="entry name" value="P-loop_NTPase"/>
</dbReference>
<dbReference type="GO" id="GO:0016787">
    <property type="term" value="F:hydrolase activity"/>
    <property type="evidence" value="ECO:0007669"/>
    <property type="project" value="UniProtKB-KW"/>
</dbReference>
<feature type="domain" description="Helicase C-terminal" evidence="4">
    <location>
        <begin position="797"/>
        <end position="953"/>
    </location>
</feature>
<feature type="compositionally biased region" description="Basic and acidic residues" evidence="2">
    <location>
        <begin position="252"/>
        <end position="264"/>
    </location>
</feature>